<dbReference type="InterPro" id="IPR036179">
    <property type="entry name" value="Ig-like_dom_sf"/>
</dbReference>
<dbReference type="InterPro" id="IPR013783">
    <property type="entry name" value="Ig-like_fold"/>
</dbReference>
<sequence length="138" mass="14995">MTVMNTSYREGEQLTVNCTSQASKSPPTLTFYINNHALSQDVVTTWEGGAMLRTTLKKSDFSTRGELRLKCVASVMGLYNISSGSVAIWLEQGKSPAFGAEDTLSAGSKNSAQNGLMLPGMVLWTFSVRSAQFMEALR</sequence>
<accession>A0A2J7PW25</accession>
<proteinExistence type="predicted"/>
<evidence type="ECO:0000313" key="2">
    <source>
        <dbReference type="Proteomes" id="UP000235965"/>
    </source>
</evidence>
<comment type="caution">
    <text evidence="1">The sequence shown here is derived from an EMBL/GenBank/DDBJ whole genome shotgun (WGS) entry which is preliminary data.</text>
</comment>
<keyword evidence="2" id="KW-1185">Reference proteome</keyword>
<dbReference type="AlphaFoldDB" id="A0A2J7PW25"/>
<dbReference type="Proteomes" id="UP000235965">
    <property type="component" value="Unassembled WGS sequence"/>
</dbReference>
<dbReference type="Gene3D" id="2.60.40.10">
    <property type="entry name" value="Immunoglobulins"/>
    <property type="match status" value="1"/>
</dbReference>
<evidence type="ECO:0000313" key="1">
    <source>
        <dbReference type="EMBL" id="PNF20535.1"/>
    </source>
</evidence>
<reference evidence="1 2" key="1">
    <citation type="submission" date="2017-12" db="EMBL/GenBank/DDBJ databases">
        <title>Hemimetabolous genomes reveal molecular basis of termite eusociality.</title>
        <authorList>
            <person name="Harrison M.C."/>
            <person name="Jongepier E."/>
            <person name="Robertson H.M."/>
            <person name="Arning N."/>
            <person name="Bitard-Feildel T."/>
            <person name="Chao H."/>
            <person name="Childers C.P."/>
            <person name="Dinh H."/>
            <person name="Doddapaneni H."/>
            <person name="Dugan S."/>
            <person name="Gowin J."/>
            <person name="Greiner C."/>
            <person name="Han Y."/>
            <person name="Hu H."/>
            <person name="Hughes D.S.T."/>
            <person name="Huylmans A.-K."/>
            <person name="Kemena C."/>
            <person name="Kremer L.P.M."/>
            <person name="Lee S.L."/>
            <person name="Lopez-Ezquerra A."/>
            <person name="Mallet L."/>
            <person name="Monroy-Kuhn J.M."/>
            <person name="Moser A."/>
            <person name="Murali S.C."/>
            <person name="Muzny D.M."/>
            <person name="Otani S."/>
            <person name="Piulachs M.-D."/>
            <person name="Poelchau M."/>
            <person name="Qu J."/>
            <person name="Schaub F."/>
            <person name="Wada-Katsumata A."/>
            <person name="Worley K.C."/>
            <person name="Xie Q."/>
            <person name="Ylla G."/>
            <person name="Poulsen M."/>
            <person name="Gibbs R.A."/>
            <person name="Schal C."/>
            <person name="Richards S."/>
            <person name="Belles X."/>
            <person name="Korb J."/>
            <person name="Bornberg-Bauer E."/>
        </authorList>
    </citation>
    <scope>NUCLEOTIDE SEQUENCE [LARGE SCALE GENOMIC DNA]</scope>
    <source>
        <tissue evidence="1">Whole body</tissue>
    </source>
</reference>
<organism evidence="1 2">
    <name type="scientific">Cryptotermes secundus</name>
    <dbReference type="NCBI Taxonomy" id="105785"/>
    <lineage>
        <taxon>Eukaryota</taxon>
        <taxon>Metazoa</taxon>
        <taxon>Ecdysozoa</taxon>
        <taxon>Arthropoda</taxon>
        <taxon>Hexapoda</taxon>
        <taxon>Insecta</taxon>
        <taxon>Pterygota</taxon>
        <taxon>Neoptera</taxon>
        <taxon>Polyneoptera</taxon>
        <taxon>Dictyoptera</taxon>
        <taxon>Blattodea</taxon>
        <taxon>Blattoidea</taxon>
        <taxon>Termitoidae</taxon>
        <taxon>Kalotermitidae</taxon>
        <taxon>Cryptotermitinae</taxon>
        <taxon>Cryptotermes</taxon>
    </lineage>
</organism>
<dbReference type="SUPFAM" id="SSF48726">
    <property type="entry name" value="Immunoglobulin"/>
    <property type="match status" value="1"/>
</dbReference>
<name>A0A2J7PW25_9NEOP</name>
<dbReference type="InParanoid" id="A0A2J7PW25"/>
<dbReference type="OrthoDB" id="6333371at2759"/>
<gene>
    <name evidence="1" type="ORF">B7P43_G05237</name>
</gene>
<evidence type="ECO:0008006" key="3">
    <source>
        <dbReference type="Google" id="ProtNLM"/>
    </source>
</evidence>
<dbReference type="EMBL" id="NEVH01020938">
    <property type="protein sequence ID" value="PNF20535.1"/>
    <property type="molecule type" value="Genomic_DNA"/>
</dbReference>
<protein>
    <recommendedName>
        <fullName evidence="3">Ig-like domain-containing protein</fullName>
    </recommendedName>
</protein>